<proteinExistence type="inferred from homology"/>
<evidence type="ECO:0000256" key="5">
    <source>
        <dbReference type="SAM" id="SignalP"/>
    </source>
</evidence>
<dbReference type="Gene3D" id="3.40.50.1820">
    <property type="entry name" value="alpha/beta hydrolase"/>
    <property type="match status" value="1"/>
</dbReference>
<comment type="caution">
    <text evidence="7">The sequence shown here is derived from an EMBL/GenBank/DDBJ whole genome shotgun (WGS) entry which is preliminary data.</text>
</comment>
<evidence type="ECO:0000256" key="2">
    <source>
        <dbReference type="ARBA" id="ARBA00022729"/>
    </source>
</evidence>
<feature type="domain" description="AB hydrolase-1" evidence="6">
    <location>
        <begin position="101"/>
        <end position="477"/>
    </location>
</feature>
<evidence type="ECO:0000313" key="8">
    <source>
        <dbReference type="Proteomes" id="UP001356095"/>
    </source>
</evidence>
<organism evidence="7 8">
    <name type="scientific">Nocardiopsis codii</name>
    <dbReference type="NCBI Taxonomy" id="3065942"/>
    <lineage>
        <taxon>Bacteria</taxon>
        <taxon>Bacillati</taxon>
        <taxon>Actinomycetota</taxon>
        <taxon>Actinomycetes</taxon>
        <taxon>Streptosporangiales</taxon>
        <taxon>Nocardiopsidaceae</taxon>
        <taxon>Nocardiopsis</taxon>
    </lineage>
</organism>
<gene>
    <name evidence="7" type="ORF">Q8791_01445</name>
</gene>
<feature type="region of interest" description="Disordered" evidence="4">
    <location>
        <begin position="508"/>
        <end position="543"/>
    </location>
</feature>
<dbReference type="InterPro" id="IPR029058">
    <property type="entry name" value="AB_hydrolase_fold"/>
</dbReference>
<name>A0ABU7K1F1_9ACTN</name>
<evidence type="ECO:0000256" key="3">
    <source>
        <dbReference type="ARBA" id="ARBA00022801"/>
    </source>
</evidence>
<dbReference type="EMBL" id="JAUZMY010000001">
    <property type="protein sequence ID" value="MEE2035887.1"/>
    <property type="molecule type" value="Genomic_DNA"/>
</dbReference>
<dbReference type="RefSeq" id="WP_330089705.1">
    <property type="nucleotide sequence ID" value="NZ_JAUZMY010000001.1"/>
</dbReference>
<dbReference type="GO" id="GO:0016787">
    <property type="term" value="F:hydrolase activity"/>
    <property type="evidence" value="ECO:0007669"/>
    <property type="project" value="UniProtKB-KW"/>
</dbReference>
<accession>A0ABU7K1F1</accession>
<keyword evidence="3 7" id="KW-0378">Hydrolase</keyword>
<dbReference type="InterPro" id="IPR000073">
    <property type="entry name" value="AB_hydrolase_1"/>
</dbReference>
<protein>
    <submittedName>
        <fullName evidence="7">Alpha/beta hydrolase</fullName>
    </submittedName>
</protein>
<sequence>MRRARTIPLAASALTAALAASLAAAAPAAADPAAPDTALAGFHDQDVAWAPCTEAELPGLECADIEVPLDYADPDGTRITVAVSRGTATDTERRRGILLTNPGGPGGHGRTAPLSLAENPEAGWGLGDTRAAEVYDIIGMDPRGTGASSPRMNCETDPLPFHTRPTDAEFSAVTRAAIDYQRTCERTQGDLLPHMSTANTARDMDVIRAALGEENLNYLGASYGTYLGAVYGTLFPERLARSVLDSATVPEGVTRDALMGQAPAYTANMDRYTAWLAAQDDLYGFGTTPEDVLETFDDASARLREEPLGEDSRLPGYENNAFDMDLGFHARFQASWDLVASFHWFIVNDEPLPEGYETLSVAHGQVGDIMTLDLQTAVLCETEWPTRLSVYREDTRVYREEHPYGSGAVWAAPHPCGFSTVDRPEPAVDTERDGYPQGLVIAGEFDANTPYEHGAAMAERLDNPLVTVAGDGGHGFYHSFGLPCVRDAVDAYLVDGEAPADVTCQGLPPAEPAPAAETAEEFARDSAEPLAPLRLPVTGGAGV</sequence>
<dbReference type="Proteomes" id="UP001356095">
    <property type="component" value="Unassembled WGS sequence"/>
</dbReference>
<dbReference type="InterPro" id="IPR051601">
    <property type="entry name" value="Serine_prot/Carboxylest_S33"/>
</dbReference>
<evidence type="ECO:0000313" key="7">
    <source>
        <dbReference type="EMBL" id="MEE2035887.1"/>
    </source>
</evidence>
<keyword evidence="8" id="KW-1185">Reference proteome</keyword>
<comment type="similarity">
    <text evidence="1">Belongs to the peptidase S33 family.</text>
</comment>
<dbReference type="PANTHER" id="PTHR43248">
    <property type="entry name" value="2-SUCCINYL-6-HYDROXY-2,4-CYCLOHEXADIENE-1-CARBOXYLATE SYNTHASE"/>
    <property type="match status" value="1"/>
</dbReference>
<dbReference type="SUPFAM" id="SSF53474">
    <property type="entry name" value="alpha/beta-Hydrolases"/>
    <property type="match status" value="1"/>
</dbReference>
<dbReference type="Pfam" id="PF00561">
    <property type="entry name" value="Abhydrolase_1"/>
    <property type="match status" value="1"/>
</dbReference>
<evidence type="ECO:0000256" key="1">
    <source>
        <dbReference type="ARBA" id="ARBA00010088"/>
    </source>
</evidence>
<reference evidence="7 8" key="1">
    <citation type="submission" date="2023-08" db="EMBL/GenBank/DDBJ databases">
        <authorList>
            <person name="Girao M."/>
            <person name="Carvalho M.F."/>
        </authorList>
    </citation>
    <scope>NUCLEOTIDE SEQUENCE [LARGE SCALE GENOMIC DNA]</scope>
    <source>
        <strain evidence="7 8">CT-R113</strain>
    </source>
</reference>
<keyword evidence="2 5" id="KW-0732">Signal</keyword>
<feature type="chain" id="PRO_5047456423" evidence="5">
    <location>
        <begin position="26"/>
        <end position="543"/>
    </location>
</feature>
<evidence type="ECO:0000259" key="6">
    <source>
        <dbReference type="Pfam" id="PF00561"/>
    </source>
</evidence>
<feature type="signal peptide" evidence="5">
    <location>
        <begin position="1"/>
        <end position="25"/>
    </location>
</feature>
<dbReference type="PANTHER" id="PTHR43248:SF29">
    <property type="entry name" value="TRIPEPTIDYL AMINOPEPTIDASE"/>
    <property type="match status" value="1"/>
</dbReference>
<evidence type="ECO:0000256" key="4">
    <source>
        <dbReference type="SAM" id="MobiDB-lite"/>
    </source>
</evidence>